<evidence type="ECO:0000256" key="1">
    <source>
        <dbReference type="ARBA" id="ARBA00006767"/>
    </source>
</evidence>
<organism evidence="6 7">
    <name type="scientific">Candidatus Desulfolinea nitratireducens</name>
    <dbReference type="NCBI Taxonomy" id="2841698"/>
    <lineage>
        <taxon>Bacteria</taxon>
        <taxon>Bacillati</taxon>
        <taxon>Chloroflexota</taxon>
        <taxon>Anaerolineae</taxon>
        <taxon>Anaerolineales</taxon>
        <taxon>Anaerolineales incertae sedis</taxon>
        <taxon>Candidatus Desulfolinea</taxon>
    </lineage>
</organism>
<dbReference type="AlphaFoldDB" id="A0A8J6TIR3"/>
<gene>
    <name evidence="6" type="ORF">H8E29_04775</name>
</gene>
<reference evidence="6 7" key="1">
    <citation type="submission" date="2020-08" db="EMBL/GenBank/DDBJ databases">
        <title>Bridging the membrane lipid divide: bacteria of the FCB group superphylum have the potential to synthesize archaeal ether lipids.</title>
        <authorList>
            <person name="Villanueva L."/>
            <person name="Von Meijenfeldt F.A.B."/>
            <person name="Westbye A.B."/>
            <person name="Yadav S."/>
            <person name="Hopmans E.C."/>
            <person name="Dutilh B.E."/>
            <person name="Sinninghe Damste J.S."/>
        </authorList>
    </citation>
    <scope>NUCLEOTIDE SEQUENCE [LARGE SCALE GENOMIC DNA]</scope>
    <source>
        <strain evidence="6">NIOZ-UU36</strain>
    </source>
</reference>
<evidence type="ECO:0000256" key="4">
    <source>
        <dbReference type="SAM" id="MobiDB-lite"/>
    </source>
</evidence>
<comment type="similarity">
    <text evidence="1">Belongs to the bacterial ribosomal protein bS1 family.</text>
</comment>
<dbReference type="GO" id="GO:0005737">
    <property type="term" value="C:cytoplasm"/>
    <property type="evidence" value="ECO:0007669"/>
    <property type="project" value="UniProtKB-ARBA"/>
</dbReference>
<dbReference type="PROSITE" id="PS50126">
    <property type="entry name" value="S1"/>
    <property type="match status" value="2"/>
</dbReference>
<feature type="domain" description="S1 motif" evidence="5">
    <location>
        <begin position="15"/>
        <end position="82"/>
    </location>
</feature>
<dbReference type="GO" id="GO:0003729">
    <property type="term" value="F:mRNA binding"/>
    <property type="evidence" value="ECO:0007669"/>
    <property type="project" value="TreeGrafter"/>
</dbReference>
<keyword evidence="2" id="KW-0689">Ribosomal protein</keyword>
<comment type="caution">
    <text evidence="6">The sequence shown here is derived from an EMBL/GenBank/DDBJ whole genome shotgun (WGS) entry which is preliminary data.</text>
</comment>
<dbReference type="GO" id="GO:0003735">
    <property type="term" value="F:structural constituent of ribosome"/>
    <property type="evidence" value="ECO:0007669"/>
    <property type="project" value="TreeGrafter"/>
</dbReference>
<dbReference type="Gene3D" id="2.40.50.140">
    <property type="entry name" value="Nucleic acid-binding proteins"/>
    <property type="match status" value="2"/>
</dbReference>
<dbReference type="Pfam" id="PF00575">
    <property type="entry name" value="S1"/>
    <property type="match status" value="2"/>
</dbReference>
<dbReference type="SUPFAM" id="SSF50249">
    <property type="entry name" value="Nucleic acid-binding proteins"/>
    <property type="match status" value="2"/>
</dbReference>
<dbReference type="InterPro" id="IPR050437">
    <property type="entry name" value="Ribos_protein_bS1-like"/>
</dbReference>
<dbReference type="InterPro" id="IPR012340">
    <property type="entry name" value="NA-bd_OB-fold"/>
</dbReference>
<feature type="region of interest" description="Disordered" evidence="4">
    <location>
        <begin position="163"/>
        <end position="253"/>
    </location>
</feature>
<evidence type="ECO:0000259" key="5">
    <source>
        <dbReference type="PROSITE" id="PS50126"/>
    </source>
</evidence>
<evidence type="ECO:0000313" key="7">
    <source>
        <dbReference type="Proteomes" id="UP000614469"/>
    </source>
</evidence>
<dbReference type="SMART" id="SM00316">
    <property type="entry name" value="S1"/>
    <property type="match status" value="2"/>
</dbReference>
<dbReference type="PANTHER" id="PTHR10724:SF7">
    <property type="entry name" value="SMALL RIBOSOMAL SUBUNIT PROTEIN BS1C"/>
    <property type="match status" value="1"/>
</dbReference>
<dbReference type="GO" id="GO:0006412">
    <property type="term" value="P:translation"/>
    <property type="evidence" value="ECO:0007669"/>
    <property type="project" value="TreeGrafter"/>
</dbReference>
<dbReference type="Proteomes" id="UP000614469">
    <property type="component" value="Unassembled WGS sequence"/>
</dbReference>
<evidence type="ECO:0000313" key="6">
    <source>
        <dbReference type="EMBL" id="MBC8334557.1"/>
    </source>
</evidence>
<feature type="compositionally biased region" description="Basic and acidic residues" evidence="4">
    <location>
        <begin position="200"/>
        <end position="209"/>
    </location>
</feature>
<accession>A0A8J6TIR3</accession>
<dbReference type="InterPro" id="IPR003029">
    <property type="entry name" value="S1_domain"/>
</dbReference>
<evidence type="ECO:0000256" key="3">
    <source>
        <dbReference type="ARBA" id="ARBA00023274"/>
    </source>
</evidence>
<sequence>MAENETTPESVLEPKTKIKGTIKKITIGGAIVDLGQELPGVIHISQLQKEHLTRVEDAVEIGQEIEVWVRRAKKDRIELTMIEPLDLEWREMKPDVVTKGKVVRLETYGAFVEIGAERPGLVHVSEIAHGYIKHPSQAIKVDDEVEVMILEVNRRKKQIRLSMKAVLPEPEESPDKPRRGRGGKKRGKSVEAMMAEFSSEEPKVPEHTAMEVAWKAALDRAGSTKKSNKKDEKSAEAAQVQEELLSRTLEQRK</sequence>
<dbReference type="EMBL" id="JACNJN010000071">
    <property type="protein sequence ID" value="MBC8334557.1"/>
    <property type="molecule type" value="Genomic_DNA"/>
</dbReference>
<name>A0A8J6TIR3_9CHLR</name>
<feature type="domain" description="S1 motif" evidence="5">
    <location>
        <begin position="95"/>
        <end position="164"/>
    </location>
</feature>
<keyword evidence="3" id="KW-0687">Ribonucleoprotein</keyword>
<evidence type="ECO:0000256" key="2">
    <source>
        <dbReference type="ARBA" id="ARBA00022980"/>
    </source>
</evidence>
<protein>
    <submittedName>
        <fullName evidence="6">S1 RNA-binding domain-containing protein</fullName>
    </submittedName>
</protein>
<dbReference type="FunFam" id="2.40.50.140:FF:000051">
    <property type="entry name" value="RNA-binding transcriptional accessory protein"/>
    <property type="match status" value="1"/>
</dbReference>
<feature type="compositionally biased region" description="Basic residues" evidence="4">
    <location>
        <begin position="178"/>
        <end position="187"/>
    </location>
</feature>
<dbReference type="PANTHER" id="PTHR10724">
    <property type="entry name" value="30S RIBOSOMAL PROTEIN S1"/>
    <property type="match status" value="1"/>
</dbReference>
<proteinExistence type="inferred from homology"/>